<keyword evidence="1" id="KW-0812">Transmembrane</keyword>
<sequence>MTVVVDITIIMTVIVMTVVVDITIIMTVIVMTVEIGKFLLESALKKSALFLYMDFLVLFVVKG</sequence>
<feature type="transmembrane region" description="Helical" evidence="1">
    <location>
        <begin position="7"/>
        <end position="31"/>
    </location>
</feature>
<comment type="caution">
    <text evidence="2">The sequence shown here is derived from an EMBL/GenBank/DDBJ whole genome shotgun (WGS) entry which is preliminary data.</text>
</comment>
<evidence type="ECO:0000256" key="1">
    <source>
        <dbReference type="SAM" id="Phobius"/>
    </source>
</evidence>
<accession>A0A1J9U2K6</accession>
<keyword evidence="1" id="KW-1133">Transmembrane helix</keyword>
<feature type="transmembrane region" description="Helical" evidence="1">
    <location>
        <begin position="43"/>
        <end position="61"/>
    </location>
</feature>
<protein>
    <submittedName>
        <fullName evidence="2">Uncharacterized protein</fullName>
    </submittedName>
</protein>
<evidence type="ECO:0000313" key="2">
    <source>
        <dbReference type="EMBL" id="OJD72297.1"/>
    </source>
</evidence>
<dbReference type="AlphaFoldDB" id="A0A1J9U2K6"/>
<evidence type="ECO:0000313" key="3">
    <source>
        <dbReference type="Proteomes" id="UP000182788"/>
    </source>
</evidence>
<keyword evidence="1" id="KW-0472">Membrane</keyword>
<reference evidence="2 3" key="1">
    <citation type="submission" date="2016-06" db="EMBL/GenBank/DDBJ databases">
        <title>First insights into the genetic diversity and population structure of in the Bacillus cereus group bacteria from diverse marine environments.</title>
        <authorList>
            <person name="Liu Y."/>
            <person name="Lai Q."/>
            <person name="Shao Z."/>
        </authorList>
    </citation>
    <scope>NUCLEOTIDE SEQUENCE [LARGE SCALE GENOMIC DNA]</scope>
    <source>
        <strain evidence="2 3">NH24A2</strain>
    </source>
</reference>
<proteinExistence type="predicted"/>
<dbReference type="EMBL" id="MAOI01000136">
    <property type="protein sequence ID" value="OJD72297.1"/>
    <property type="molecule type" value="Genomic_DNA"/>
</dbReference>
<gene>
    <name evidence="2" type="ORF">BAU28_19090</name>
</gene>
<organism evidence="2 3">
    <name type="scientific">Bacillus paramycoides</name>
    <dbReference type="NCBI Taxonomy" id="2026194"/>
    <lineage>
        <taxon>Bacteria</taxon>
        <taxon>Bacillati</taxon>
        <taxon>Bacillota</taxon>
        <taxon>Bacilli</taxon>
        <taxon>Bacillales</taxon>
        <taxon>Bacillaceae</taxon>
        <taxon>Bacillus</taxon>
        <taxon>Bacillus cereus group</taxon>
    </lineage>
</organism>
<dbReference type="Proteomes" id="UP000182788">
    <property type="component" value="Unassembled WGS sequence"/>
</dbReference>
<name>A0A1J9U2K6_9BACI</name>